<feature type="transmembrane region" description="Helical" evidence="2">
    <location>
        <begin position="740"/>
        <end position="760"/>
    </location>
</feature>
<dbReference type="OrthoDB" id="205559at2157"/>
<name>A0A3N6LTW2_NATCH</name>
<gene>
    <name evidence="3" type="ORF">EA473_14805</name>
</gene>
<evidence type="ECO:0000313" key="4">
    <source>
        <dbReference type="Proteomes" id="UP000282323"/>
    </source>
</evidence>
<sequence>MLSAASITGTAEGPTESRATRGGSESRVGTEGGLCHEFDWGRLAVLVATLLLIGGGLFVATPDVVTADDDHEDEYVVVRFADDHVVTESEADEIPPEPYVSVDGSNGDDRLIVDDDGMIVDANSGEQIVAGSEDNRVQTISGDPNLVVSTNGYVNDTLVVNDDGVIETSEEGIPATVGDEDGDEIVFEEANEAYFNVTILDDQIDPVGEGETLTIPVEITNDGYGTDEEDVLLEFLDESGNVTGSVEEELSLERGETTTLEFEYETEQGDKEAAMAEVIADTKFSATSSGIDSTDITIHAAETLVTITDADEIAPAAGDELEITAEIERFGNDPEGEQDVLVEFRVDGSHVSTEVVTLGPGDSTTKPFTYQTSEDDAPEVTVTLTSQDGGNTSTADVDVIGQASYNESVSAEIIDRNYPDEGDELVITGEIGYAGVIPDSTQEHPVQLYVDGEVVDEQMIELDGDEWVESEFTYETQQGDAPRVDVELRTPGTGDTARPLVAGSGFAVDIQGIVEPVNVTDELITTVAIENTGDIGDEQDVRVRIDRGVDDPRTTNHHVRDNKTISLEAGERTIERFSFRTRDADVPKIEVAVISADDEDVVNATVRAQNARFDVTELSADRDSVSGTEIELSAAINNTGLEPDEQYVEFILDDEVVHIDRVHLEPWEERTITTTVDAPDDDSNFSVVTDNVSETVTAAGVDDPDDGDEPIREPSTDGSDTDGESADDASGDEDERGVPWYLFVLGVLGVGASVITLLVYRKDPDEFPPDAQTLQEWGEESAQSMRRTGARLAIAVRQGDVAAIIAVAKSALGLGTGTLVVRNELPRAATVRVRCQTAEDTVVLEDLELGPEERRDLGSLPDVDQFKVGAGVEDITAHEEVFQSITGDIGVVLRADGILIANFR</sequence>
<feature type="compositionally biased region" description="Acidic residues" evidence="1">
    <location>
        <begin position="719"/>
        <end position="734"/>
    </location>
</feature>
<keyword evidence="2" id="KW-0812">Transmembrane</keyword>
<evidence type="ECO:0000256" key="1">
    <source>
        <dbReference type="SAM" id="MobiDB-lite"/>
    </source>
</evidence>
<accession>A0A3N6LTW2</accession>
<feature type="region of interest" description="Disordered" evidence="1">
    <location>
        <begin position="1"/>
        <end position="30"/>
    </location>
</feature>
<dbReference type="Gene3D" id="2.60.40.10">
    <property type="entry name" value="Immunoglobulins"/>
    <property type="match status" value="2"/>
</dbReference>
<protein>
    <recommendedName>
        <fullName evidence="5">CARDB domain-containing protein</fullName>
    </recommendedName>
</protein>
<reference evidence="3 4" key="1">
    <citation type="submission" date="2018-10" db="EMBL/GenBank/DDBJ databases">
        <title>Natrarchaeobius chitinivorans gen. nov., sp. nov., and Natrarchaeobius haloalkaliphilus sp. nov., alkaliphilic, chitin-utilizing haloarchaea from hypersaline alkaline lakes.</title>
        <authorList>
            <person name="Sorokin D.Y."/>
            <person name="Elcheninov A.G."/>
            <person name="Kostrikina N.A."/>
            <person name="Bale N.J."/>
            <person name="Sinninghe Damste J.S."/>
            <person name="Khijniak T.V."/>
            <person name="Kublanov I.V."/>
            <person name="Toshchakov S.V."/>
        </authorList>
    </citation>
    <scope>NUCLEOTIDE SEQUENCE [LARGE SCALE GENOMIC DNA]</scope>
    <source>
        <strain evidence="3 4">AArcht4T</strain>
    </source>
</reference>
<organism evidence="3 4">
    <name type="scientific">Natrarchaeobius chitinivorans</name>
    <dbReference type="NCBI Taxonomy" id="1679083"/>
    <lineage>
        <taxon>Archaea</taxon>
        <taxon>Methanobacteriati</taxon>
        <taxon>Methanobacteriota</taxon>
        <taxon>Stenosarchaea group</taxon>
        <taxon>Halobacteria</taxon>
        <taxon>Halobacteriales</taxon>
        <taxon>Natrialbaceae</taxon>
        <taxon>Natrarchaeobius</taxon>
    </lineage>
</organism>
<keyword evidence="4" id="KW-1185">Reference proteome</keyword>
<dbReference type="EMBL" id="REGA01000013">
    <property type="protein sequence ID" value="RQG93593.1"/>
    <property type="molecule type" value="Genomic_DNA"/>
</dbReference>
<dbReference type="AlphaFoldDB" id="A0A3N6LTW2"/>
<proteinExistence type="predicted"/>
<keyword evidence="2" id="KW-1133">Transmembrane helix</keyword>
<dbReference type="RefSeq" id="WP_124196370.1">
    <property type="nucleotide sequence ID" value="NZ_REGA01000013.1"/>
</dbReference>
<evidence type="ECO:0008006" key="5">
    <source>
        <dbReference type="Google" id="ProtNLM"/>
    </source>
</evidence>
<evidence type="ECO:0000256" key="2">
    <source>
        <dbReference type="SAM" id="Phobius"/>
    </source>
</evidence>
<keyword evidence="2" id="KW-0472">Membrane</keyword>
<comment type="caution">
    <text evidence="3">The sequence shown here is derived from an EMBL/GenBank/DDBJ whole genome shotgun (WGS) entry which is preliminary data.</text>
</comment>
<feature type="region of interest" description="Disordered" evidence="1">
    <location>
        <begin position="696"/>
        <end position="734"/>
    </location>
</feature>
<dbReference type="InterPro" id="IPR013783">
    <property type="entry name" value="Ig-like_fold"/>
</dbReference>
<evidence type="ECO:0000313" key="3">
    <source>
        <dbReference type="EMBL" id="RQG93593.1"/>
    </source>
</evidence>
<dbReference type="Proteomes" id="UP000282323">
    <property type="component" value="Unassembled WGS sequence"/>
</dbReference>